<proteinExistence type="predicted"/>
<dbReference type="AlphaFoldDB" id="A0A9P9EMN5"/>
<feature type="domain" description="DUF6546" evidence="2">
    <location>
        <begin position="353"/>
        <end position="503"/>
    </location>
</feature>
<protein>
    <recommendedName>
        <fullName evidence="2">DUF6546 domain-containing protein</fullName>
    </recommendedName>
</protein>
<comment type="caution">
    <text evidence="3">The sequence shown here is derived from an EMBL/GenBank/DDBJ whole genome shotgun (WGS) entry which is preliminary data.</text>
</comment>
<dbReference type="InterPro" id="IPR046676">
    <property type="entry name" value="DUF6546"/>
</dbReference>
<accession>A0A9P9EMN5</accession>
<dbReference type="OrthoDB" id="4802432at2759"/>
<dbReference type="Pfam" id="PF20183">
    <property type="entry name" value="DUF6546"/>
    <property type="match status" value="1"/>
</dbReference>
<evidence type="ECO:0000259" key="2">
    <source>
        <dbReference type="Pfam" id="PF20183"/>
    </source>
</evidence>
<evidence type="ECO:0000313" key="4">
    <source>
        <dbReference type="Proteomes" id="UP000738349"/>
    </source>
</evidence>
<sequence length="543" mass="63010">MNLEAIHLAARTGLPGTNGPISKYSWFALPLEIRLIILGLVAAVEVEEVPGRQKSSIPIFASVCLEWQLFFERHTFRRLVLDSSTLTKFAKFVKGNKATRLNYIRFVWLRIKLPEYTCLSCSKAEDGDTVRNNNRIFTSAIMKLMKVLSAWKPGYRREGLTLEISAHSPSDGKHQFMNIEMEDDYPFQLEEDLKRTPGVLEYHRRRTEEIRQRQGPHRQTAVTRGHLDRAHGTPFELRPWRLRNKRGRPMAMPTLAEAPIVTGLRIRGQGFRSLAAMTFARLFQESLTGLLWFGIQRWTSLRDEYEEIFFRGMKLWRNITDSCVDFENDVLPALPRSLMTFSFDQWQEVGAPPRRARLARLMATWCQHLTAFCPPRSMDALDFFRQIIAMRTQLHPGPVWSKLELLCLNCRSFEPSSSQATITEVLVFAGKAAKLMPNLREMEIWNTSPEYCYLFRYKLDRLRATIIWRCPEETNFDLTPGTIETWVAVASERTHRQLSVEVQPFLMAAPALPIYQILVLRRSFFDPVTLAQSYARMTLRQNR</sequence>
<dbReference type="EMBL" id="JAGMUV010000011">
    <property type="protein sequence ID" value="KAH7140605.1"/>
    <property type="molecule type" value="Genomic_DNA"/>
</dbReference>
<name>A0A9P9EMN5_9HYPO</name>
<organism evidence="3 4">
    <name type="scientific">Dactylonectria macrodidyma</name>
    <dbReference type="NCBI Taxonomy" id="307937"/>
    <lineage>
        <taxon>Eukaryota</taxon>
        <taxon>Fungi</taxon>
        <taxon>Dikarya</taxon>
        <taxon>Ascomycota</taxon>
        <taxon>Pezizomycotina</taxon>
        <taxon>Sordariomycetes</taxon>
        <taxon>Hypocreomycetidae</taxon>
        <taxon>Hypocreales</taxon>
        <taxon>Nectriaceae</taxon>
        <taxon>Dactylonectria</taxon>
    </lineage>
</organism>
<keyword evidence="4" id="KW-1185">Reference proteome</keyword>
<reference evidence="3" key="1">
    <citation type="journal article" date="2021" name="Nat. Commun.">
        <title>Genetic determinants of endophytism in the Arabidopsis root mycobiome.</title>
        <authorList>
            <person name="Mesny F."/>
            <person name="Miyauchi S."/>
            <person name="Thiergart T."/>
            <person name="Pickel B."/>
            <person name="Atanasova L."/>
            <person name="Karlsson M."/>
            <person name="Huettel B."/>
            <person name="Barry K.W."/>
            <person name="Haridas S."/>
            <person name="Chen C."/>
            <person name="Bauer D."/>
            <person name="Andreopoulos W."/>
            <person name="Pangilinan J."/>
            <person name="LaButti K."/>
            <person name="Riley R."/>
            <person name="Lipzen A."/>
            <person name="Clum A."/>
            <person name="Drula E."/>
            <person name="Henrissat B."/>
            <person name="Kohler A."/>
            <person name="Grigoriev I.V."/>
            <person name="Martin F.M."/>
            <person name="Hacquard S."/>
        </authorList>
    </citation>
    <scope>NUCLEOTIDE SEQUENCE</scope>
    <source>
        <strain evidence="3">MPI-CAGE-AT-0147</strain>
    </source>
</reference>
<gene>
    <name evidence="3" type="ORF">EDB81DRAFT_691883</name>
</gene>
<feature type="region of interest" description="Disordered" evidence="1">
    <location>
        <begin position="209"/>
        <end position="228"/>
    </location>
</feature>
<evidence type="ECO:0000256" key="1">
    <source>
        <dbReference type="SAM" id="MobiDB-lite"/>
    </source>
</evidence>
<dbReference type="Proteomes" id="UP000738349">
    <property type="component" value="Unassembled WGS sequence"/>
</dbReference>
<evidence type="ECO:0000313" key="3">
    <source>
        <dbReference type="EMBL" id="KAH7140605.1"/>
    </source>
</evidence>